<dbReference type="PROSITE" id="PS00041">
    <property type="entry name" value="HTH_ARAC_FAMILY_1"/>
    <property type="match status" value="1"/>
</dbReference>
<dbReference type="PANTHER" id="PTHR43280">
    <property type="entry name" value="ARAC-FAMILY TRANSCRIPTIONAL REGULATOR"/>
    <property type="match status" value="1"/>
</dbReference>
<dbReference type="Proteomes" id="UP001254832">
    <property type="component" value="Unassembled WGS sequence"/>
</dbReference>
<evidence type="ECO:0000256" key="1">
    <source>
        <dbReference type="ARBA" id="ARBA00023015"/>
    </source>
</evidence>
<keyword evidence="1" id="KW-0805">Transcription regulation</keyword>
<proteinExistence type="predicted"/>
<name>A0AAP5H1B7_PAEAM</name>
<dbReference type="InterPro" id="IPR037923">
    <property type="entry name" value="HTH-like"/>
</dbReference>
<evidence type="ECO:0000256" key="3">
    <source>
        <dbReference type="ARBA" id="ARBA00023163"/>
    </source>
</evidence>
<dbReference type="GO" id="GO:0043565">
    <property type="term" value="F:sequence-specific DNA binding"/>
    <property type="evidence" value="ECO:0007669"/>
    <property type="project" value="InterPro"/>
</dbReference>
<dbReference type="InterPro" id="IPR009057">
    <property type="entry name" value="Homeodomain-like_sf"/>
</dbReference>
<organism evidence="6 7">
    <name type="scientific">Paenibacillus amylolyticus</name>
    <dbReference type="NCBI Taxonomy" id="1451"/>
    <lineage>
        <taxon>Bacteria</taxon>
        <taxon>Bacillati</taxon>
        <taxon>Bacillota</taxon>
        <taxon>Bacilli</taxon>
        <taxon>Bacillales</taxon>
        <taxon>Paenibacillaceae</taxon>
        <taxon>Paenibacillus</taxon>
    </lineage>
</organism>
<dbReference type="Gene3D" id="1.10.10.60">
    <property type="entry name" value="Homeodomain-like"/>
    <property type="match status" value="2"/>
</dbReference>
<dbReference type="InterPro" id="IPR018060">
    <property type="entry name" value="HTH_AraC"/>
</dbReference>
<evidence type="ECO:0000256" key="2">
    <source>
        <dbReference type="ARBA" id="ARBA00023125"/>
    </source>
</evidence>
<keyword evidence="3" id="KW-0804">Transcription</keyword>
<dbReference type="PROSITE" id="PS01124">
    <property type="entry name" value="HTH_ARAC_FAMILY_2"/>
    <property type="match status" value="1"/>
</dbReference>
<dbReference type="EMBL" id="JAVDTR010000001">
    <property type="protein sequence ID" value="MDR6722086.1"/>
    <property type="molecule type" value="Genomic_DNA"/>
</dbReference>
<dbReference type="AlphaFoldDB" id="A0AAP5H1B7"/>
<sequence>MYINDEVNLMPVSKQDEGTLFFSAFMFRFGSIEQRKEQPEQRMLEKDCRKHTFLICEDGTGRLYIGHKQYVFSSGRIYPLAPGESYQIEHDDKVALQYVVVEYDVFHVLTDDPELYTRSLFEHRNKLGGYAYAQLSGILESMLPMRDYRTDSEYAGLNVQFQKLMGMMITRYTSLETELSPEGKVNSTIKYVDEHYTEEITVQKLAKLAGLRPAQYTTLFRQLTGRKPLDYVNHVRIQIAKEWLGKSDEPLRDIASRVGFKDEYYFSRRFRQSTGFAPRQYDRSLQRQTLVQDFSSHDVNIPAVPERIMYYGESAGDMLIMDLPILNQRAYDAVQPIDVEETVEMKPDLIIFDSSDDQQFEQFSRIAPTLAYNSHARLSDRIHMIGSWFGKFAEAEQWWLTYTENEMEMWQKLQPFIQPGETASVFVYHRGARLFVMGNIGLAPMLYHPLGFKPVAKIQEALAAGRAYKEIAAEALHQYAGDRVFLMLPEDPTARQATEALMQSAAWQGLNAVKKGHVYPLEETIWNLGDALTRMNLLNLLPELLGRHSDR</sequence>
<dbReference type="PROSITE" id="PS50983">
    <property type="entry name" value="FE_B12_PBP"/>
    <property type="match status" value="1"/>
</dbReference>
<evidence type="ECO:0000259" key="5">
    <source>
        <dbReference type="PROSITE" id="PS50983"/>
    </source>
</evidence>
<dbReference type="PANTHER" id="PTHR43280:SF30">
    <property type="entry name" value="MMSAB OPERON REGULATORY PROTEIN"/>
    <property type="match status" value="1"/>
</dbReference>
<dbReference type="GO" id="GO:0003700">
    <property type="term" value="F:DNA-binding transcription factor activity"/>
    <property type="evidence" value="ECO:0007669"/>
    <property type="project" value="InterPro"/>
</dbReference>
<dbReference type="Pfam" id="PF12833">
    <property type="entry name" value="HTH_18"/>
    <property type="match status" value="1"/>
</dbReference>
<feature type="domain" description="HTH araC/xylS-type" evidence="4">
    <location>
        <begin position="186"/>
        <end position="284"/>
    </location>
</feature>
<evidence type="ECO:0000313" key="7">
    <source>
        <dbReference type="Proteomes" id="UP001254832"/>
    </source>
</evidence>
<evidence type="ECO:0000259" key="4">
    <source>
        <dbReference type="PROSITE" id="PS01124"/>
    </source>
</evidence>
<reference evidence="6" key="1">
    <citation type="submission" date="2023-07" db="EMBL/GenBank/DDBJ databases">
        <title>Sorghum-associated microbial communities from plants grown in Nebraska, USA.</title>
        <authorList>
            <person name="Schachtman D."/>
        </authorList>
    </citation>
    <scope>NUCLEOTIDE SEQUENCE</scope>
    <source>
        <strain evidence="6">BE80</strain>
    </source>
</reference>
<keyword evidence="2 6" id="KW-0238">DNA-binding</keyword>
<gene>
    <name evidence="6" type="ORF">J2W91_000534</name>
</gene>
<evidence type="ECO:0000313" key="6">
    <source>
        <dbReference type="EMBL" id="MDR6722086.1"/>
    </source>
</evidence>
<dbReference type="InterPro" id="IPR002491">
    <property type="entry name" value="ABC_transptr_periplasmic_BD"/>
</dbReference>
<dbReference type="SUPFAM" id="SSF46689">
    <property type="entry name" value="Homeodomain-like"/>
    <property type="match status" value="2"/>
</dbReference>
<dbReference type="SUPFAM" id="SSF51215">
    <property type="entry name" value="Regulatory protein AraC"/>
    <property type="match status" value="1"/>
</dbReference>
<protein>
    <submittedName>
        <fullName evidence="6">ABC-type Fe3+-hydroxamate transport system substrate-binding protein/AraC-like DNA-binding protein</fullName>
    </submittedName>
</protein>
<feature type="domain" description="Fe/B12 periplasmic-binding" evidence="5">
    <location>
        <begin position="279"/>
        <end position="549"/>
    </location>
</feature>
<dbReference type="SMART" id="SM00342">
    <property type="entry name" value="HTH_ARAC"/>
    <property type="match status" value="1"/>
</dbReference>
<comment type="caution">
    <text evidence="6">The sequence shown here is derived from an EMBL/GenBank/DDBJ whole genome shotgun (WGS) entry which is preliminary data.</text>
</comment>
<dbReference type="SUPFAM" id="SSF53807">
    <property type="entry name" value="Helical backbone' metal receptor"/>
    <property type="match status" value="1"/>
</dbReference>
<dbReference type="InterPro" id="IPR018062">
    <property type="entry name" value="HTH_AraC-typ_CS"/>
</dbReference>
<accession>A0AAP5H1B7</accession>
<dbReference type="Gene3D" id="3.40.50.1980">
    <property type="entry name" value="Nitrogenase molybdenum iron protein domain"/>
    <property type="match status" value="2"/>
</dbReference>
<dbReference type="Pfam" id="PF01497">
    <property type="entry name" value="Peripla_BP_2"/>
    <property type="match status" value="1"/>
</dbReference>